<dbReference type="Proteomes" id="UP001218218">
    <property type="component" value="Unassembled WGS sequence"/>
</dbReference>
<accession>A0AAD7EEW8</accession>
<evidence type="ECO:0000256" key="1">
    <source>
        <dbReference type="SAM" id="MobiDB-lite"/>
    </source>
</evidence>
<feature type="compositionally biased region" description="Low complexity" evidence="1">
    <location>
        <begin position="131"/>
        <end position="144"/>
    </location>
</feature>
<feature type="compositionally biased region" description="Pro residues" evidence="1">
    <location>
        <begin position="45"/>
        <end position="55"/>
    </location>
</feature>
<name>A0AAD7EEW8_9AGAR</name>
<evidence type="ECO:0000313" key="3">
    <source>
        <dbReference type="Proteomes" id="UP001218218"/>
    </source>
</evidence>
<gene>
    <name evidence="2" type="ORF">DFH08DRAFT_894374</name>
</gene>
<feature type="region of interest" description="Disordered" evidence="1">
    <location>
        <begin position="123"/>
        <end position="144"/>
    </location>
</feature>
<dbReference type="AlphaFoldDB" id="A0AAD7EEW8"/>
<sequence length="209" mass="21641">MIRPCAGSHASSSTPHSSSEDRSSSSASHSPCPRATTIPTQCVASPPPRLPPPQDHPTRQTPSRHVRLALCAALPPSAKPDAAVPLDAAIFIAFRLAATILTAIPLCPRPLCAGNTTLTPTRGCRAPGGCSSSATPRSASASSRTPRFDVLPFCFPELLTVDVGAAPHARRLRQPTPTASTSAPRALSIFSPPNDSALARVCAMDDRAG</sequence>
<comment type="caution">
    <text evidence="2">The sequence shown here is derived from an EMBL/GenBank/DDBJ whole genome shotgun (WGS) entry which is preliminary data.</text>
</comment>
<feature type="region of interest" description="Disordered" evidence="1">
    <location>
        <begin position="1"/>
        <end position="63"/>
    </location>
</feature>
<proteinExistence type="predicted"/>
<organism evidence="2 3">
    <name type="scientific">Mycena albidolilacea</name>
    <dbReference type="NCBI Taxonomy" id="1033008"/>
    <lineage>
        <taxon>Eukaryota</taxon>
        <taxon>Fungi</taxon>
        <taxon>Dikarya</taxon>
        <taxon>Basidiomycota</taxon>
        <taxon>Agaricomycotina</taxon>
        <taxon>Agaricomycetes</taxon>
        <taxon>Agaricomycetidae</taxon>
        <taxon>Agaricales</taxon>
        <taxon>Marasmiineae</taxon>
        <taxon>Mycenaceae</taxon>
        <taxon>Mycena</taxon>
    </lineage>
</organism>
<reference evidence="2" key="1">
    <citation type="submission" date="2023-03" db="EMBL/GenBank/DDBJ databases">
        <title>Massive genome expansion in bonnet fungi (Mycena s.s.) driven by repeated elements and novel gene families across ecological guilds.</title>
        <authorList>
            <consortium name="Lawrence Berkeley National Laboratory"/>
            <person name="Harder C.B."/>
            <person name="Miyauchi S."/>
            <person name="Viragh M."/>
            <person name="Kuo A."/>
            <person name="Thoen E."/>
            <person name="Andreopoulos B."/>
            <person name="Lu D."/>
            <person name="Skrede I."/>
            <person name="Drula E."/>
            <person name="Henrissat B."/>
            <person name="Morin E."/>
            <person name="Kohler A."/>
            <person name="Barry K."/>
            <person name="LaButti K."/>
            <person name="Morin E."/>
            <person name="Salamov A."/>
            <person name="Lipzen A."/>
            <person name="Mereny Z."/>
            <person name="Hegedus B."/>
            <person name="Baldrian P."/>
            <person name="Stursova M."/>
            <person name="Weitz H."/>
            <person name="Taylor A."/>
            <person name="Grigoriev I.V."/>
            <person name="Nagy L.G."/>
            <person name="Martin F."/>
            <person name="Kauserud H."/>
        </authorList>
    </citation>
    <scope>NUCLEOTIDE SEQUENCE</scope>
    <source>
        <strain evidence="2">CBHHK002</strain>
    </source>
</reference>
<feature type="compositionally biased region" description="Low complexity" evidence="1">
    <location>
        <begin position="1"/>
        <end position="17"/>
    </location>
</feature>
<dbReference type="EMBL" id="JARIHO010000064">
    <property type="protein sequence ID" value="KAJ7314991.1"/>
    <property type="molecule type" value="Genomic_DNA"/>
</dbReference>
<protein>
    <submittedName>
        <fullName evidence="2">Uncharacterized protein</fullName>
    </submittedName>
</protein>
<evidence type="ECO:0000313" key="2">
    <source>
        <dbReference type="EMBL" id="KAJ7314991.1"/>
    </source>
</evidence>
<keyword evidence="3" id="KW-1185">Reference proteome</keyword>